<evidence type="ECO:0000313" key="2">
    <source>
        <dbReference type="Proteomes" id="UP000043763"/>
    </source>
</evidence>
<name>A0A0G4K3V9_9SPIR</name>
<dbReference type="Proteomes" id="UP000043763">
    <property type="component" value="Unassembled WGS sequence"/>
</dbReference>
<reference evidence="2" key="1">
    <citation type="submission" date="2015-04" db="EMBL/GenBank/DDBJ databases">
        <authorList>
            <person name="Mushtaq Mamoona"/>
        </authorList>
    </citation>
    <scope>NUCLEOTIDE SEQUENCE [LARGE SCALE GENOMIC DNA]</scope>
    <source>
        <strain evidence="2">AN4859/03</strain>
    </source>
</reference>
<protein>
    <submittedName>
        <fullName evidence="1">Uncharacterized protein</fullName>
    </submittedName>
</protein>
<sequence length="201" mass="24245">MKWYENYPEVFREVLSKVFDKNFFYDYDNDKYFLEDKNVSVNVEVFNNSLAIKTLEGNKLFPYLKNQKCADKVIIQETESRIYDMHIFEFSIAYKKNKTLKEQFEGACLRALAVFSYFKRIKINKIYLYFVINETTNPSIMRKDLSNKRIPKDIYKKDFLVVSNDSRLFKQKKLKIKLLEHNKTYSIKYHSEEYGLNISFL</sequence>
<keyword evidence="2" id="KW-1185">Reference proteome</keyword>
<dbReference type="AlphaFoldDB" id="A0A0G4K3V9"/>
<dbReference type="OrthoDB" id="307703at2"/>
<dbReference type="RefSeq" id="WP_048593477.1">
    <property type="nucleotide sequence ID" value="NZ_CVLB01000001.1"/>
</dbReference>
<proteinExistence type="predicted"/>
<accession>A0A0G4K3V9</accession>
<evidence type="ECO:0000313" key="1">
    <source>
        <dbReference type="EMBL" id="CRF31728.1"/>
    </source>
</evidence>
<gene>
    <name evidence="1" type="ORF">BRSU_0332</name>
</gene>
<organism evidence="1 2">
    <name type="scientific">Brachyspira suanatina</name>
    <dbReference type="NCBI Taxonomy" id="381802"/>
    <lineage>
        <taxon>Bacteria</taxon>
        <taxon>Pseudomonadati</taxon>
        <taxon>Spirochaetota</taxon>
        <taxon>Spirochaetia</taxon>
        <taxon>Brachyspirales</taxon>
        <taxon>Brachyspiraceae</taxon>
        <taxon>Brachyspira</taxon>
    </lineage>
</organism>
<dbReference type="EMBL" id="CVLB01000001">
    <property type="protein sequence ID" value="CRF31728.1"/>
    <property type="molecule type" value="Genomic_DNA"/>
</dbReference>